<dbReference type="InterPro" id="IPR050202">
    <property type="entry name" value="Cyt/Deoxycyt_deaminase"/>
</dbReference>
<keyword evidence="5" id="KW-0479">Metal-binding</keyword>
<comment type="catalytic activity">
    <reaction evidence="9">
        <text>cytidine + H2O + H(+) = uridine + NH4(+)</text>
        <dbReference type="Rhea" id="RHEA:16069"/>
        <dbReference type="ChEBI" id="CHEBI:15377"/>
        <dbReference type="ChEBI" id="CHEBI:15378"/>
        <dbReference type="ChEBI" id="CHEBI:16704"/>
        <dbReference type="ChEBI" id="CHEBI:17562"/>
        <dbReference type="ChEBI" id="CHEBI:28938"/>
        <dbReference type="EC" id="3.5.4.5"/>
    </reaction>
</comment>
<dbReference type="GO" id="GO:0042802">
    <property type="term" value="F:identical protein binding"/>
    <property type="evidence" value="ECO:0007669"/>
    <property type="project" value="UniProtKB-ARBA"/>
</dbReference>
<evidence type="ECO:0000313" key="11">
    <source>
        <dbReference type="EMBL" id="MPM82698.1"/>
    </source>
</evidence>
<dbReference type="Gene3D" id="3.40.140.10">
    <property type="entry name" value="Cytidine Deaminase, domain 2"/>
    <property type="match status" value="1"/>
</dbReference>
<dbReference type="GO" id="GO:0072527">
    <property type="term" value="P:pyrimidine-containing compound metabolic process"/>
    <property type="evidence" value="ECO:0007669"/>
    <property type="project" value="UniProtKB-ARBA"/>
</dbReference>
<sequence>MHLDTKTLILHALNAKINAYAPYSHFKVGAALLCSDGTIYTGCNIENASYGATICAERVAIQKAVSDGKTDFSAIVITAGSDYCSPCGICRQVMREFCERDFEVILAKSETDYVYYSLDQLLPFSFSNESMVEQDENV</sequence>
<dbReference type="NCBIfam" id="NF004064">
    <property type="entry name" value="PRK05578.1"/>
    <property type="match status" value="1"/>
</dbReference>
<dbReference type="GO" id="GO:0008270">
    <property type="term" value="F:zinc ion binding"/>
    <property type="evidence" value="ECO:0007669"/>
    <property type="project" value="InterPro"/>
</dbReference>
<dbReference type="InterPro" id="IPR006262">
    <property type="entry name" value="Cyt_deam_tetra"/>
</dbReference>
<comment type="caution">
    <text evidence="11">The sequence shown here is derived from an EMBL/GenBank/DDBJ whole genome shotgun (WGS) entry which is preliminary data.</text>
</comment>
<dbReference type="SUPFAM" id="SSF53927">
    <property type="entry name" value="Cytidine deaminase-like"/>
    <property type="match status" value="1"/>
</dbReference>
<evidence type="ECO:0000256" key="3">
    <source>
        <dbReference type="ARBA" id="ARBA00006576"/>
    </source>
</evidence>
<proteinExistence type="inferred from homology"/>
<comment type="cofactor">
    <cofactor evidence="1">
        <name>Zn(2+)</name>
        <dbReference type="ChEBI" id="CHEBI:29105"/>
    </cofactor>
</comment>
<organism evidence="11">
    <name type="scientific">bioreactor metagenome</name>
    <dbReference type="NCBI Taxonomy" id="1076179"/>
    <lineage>
        <taxon>unclassified sequences</taxon>
        <taxon>metagenomes</taxon>
        <taxon>ecological metagenomes</taxon>
    </lineage>
</organism>
<reference evidence="11" key="1">
    <citation type="submission" date="2019-08" db="EMBL/GenBank/DDBJ databases">
        <authorList>
            <person name="Kucharzyk K."/>
            <person name="Murdoch R.W."/>
            <person name="Higgins S."/>
            <person name="Loffler F."/>
        </authorList>
    </citation>
    <scope>NUCLEOTIDE SEQUENCE</scope>
</reference>
<dbReference type="GO" id="GO:0004126">
    <property type="term" value="F:cytidine deaminase activity"/>
    <property type="evidence" value="ECO:0007669"/>
    <property type="project" value="UniProtKB-EC"/>
</dbReference>
<keyword evidence="6 11" id="KW-0378">Hydrolase</keyword>
<dbReference type="GO" id="GO:0005829">
    <property type="term" value="C:cytosol"/>
    <property type="evidence" value="ECO:0007669"/>
    <property type="project" value="TreeGrafter"/>
</dbReference>
<dbReference type="InterPro" id="IPR016193">
    <property type="entry name" value="Cytidine_deaminase-like"/>
</dbReference>
<dbReference type="AlphaFoldDB" id="A0A645D0Q8"/>
<evidence type="ECO:0000256" key="9">
    <source>
        <dbReference type="ARBA" id="ARBA00049558"/>
    </source>
</evidence>
<comment type="similarity">
    <text evidence="3">Belongs to the cytidine and deoxycytidylate deaminase family.</text>
</comment>
<dbReference type="PROSITE" id="PS00903">
    <property type="entry name" value="CYT_DCMP_DEAMINASES_1"/>
    <property type="match status" value="1"/>
</dbReference>
<dbReference type="Pfam" id="PF00383">
    <property type="entry name" value="dCMP_cyt_deam_1"/>
    <property type="match status" value="1"/>
</dbReference>
<keyword evidence="7" id="KW-0862">Zinc</keyword>
<name>A0A645D0Q8_9ZZZZ</name>
<dbReference type="PANTHER" id="PTHR11644">
    <property type="entry name" value="CYTIDINE DEAMINASE"/>
    <property type="match status" value="1"/>
</dbReference>
<evidence type="ECO:0000256" key="1">
    <source>
        <dbReference type="ARBA" id="ARBA00001947"/>
    </source>
</evidence>
<evidence type="ECO:0000256" key="8">
    <source>
        <dbReference type="ARBA" id="ARBA00032005"/>
    </source>
</evidence>
<dbReference type="PROSITE" id="PS51747">
    <property type="entry name" value="CYT_DCMP_DEAMINASES_2"/>
    <property type="match status" value="1"/>
</dbReference>
<dbReference type="EMBL" id="VSSQ01031702">
    <property type="protein sequence ID" value="MPM82698.1"/>
    <property type="molecule type" value="Genomic_DNA"/>
</dbReference>
<dbReference type="NCBIfam" id="TIGR01354">
    <property type="entry name" value="cyt_deam_tetra"/>
    <property type="match status" value="1"/>
</dbReference>
<accession>A0A645D0Q8</accession>
<dbReference type="InterPro" id="IPR016192">
    <property type="entry name" value="APOBEC/CMP_deaminase_Zn-bd"/>
</dbReference>
<dbReference type="InterPro" id="IPR002125">
    <property type="entry name" value="CMP_dCMP_dom"/>
</dbReference>
<evidence type="ECO:0000259" key="10">
    <source>
        <dbReference type="PROSITE" id="PS51747"/>
    </source>
</evidence>
<protein>
    <recommendedName>
        <fullName evidence="4">cytidine deaminase</fullName>
        <ecNumber evidence="4">3.5.4.5</ecNumber>
    </recommendedName>
    <alternativeName>
        <fullName evidence="8">Cytidine aminohydrolase</fullName>
    </alternativeName>
</protein>
<dbReference type="CDD" id="cd01283">
    <property type="entry name" value="cytidine_deaminase"/>
    <property type="match status" value="1"/>
</dbReference>
<evidence type="ECO:0000256" key="2">
    <source>
        <dbReference type="ARBA" id="ARBA00003949"/>
    </source>
</evidence>
<evidence type="ECO:0000256" key="7">
    <source>
        <dbReference type="ARBA" id="ARBA00022833"/>
    </source>
</evidence>
<dbReference type="GO" id="GO:0055086">
    <property type="term" value="P:nucleobase-containing small molecule metabolic process"/>
    <property type="evidence" value="ECO:0007669"/>
    <property type="project" value="UniProtKB-ARBA"/>
</dbReference>
<evidence type="ECO:0000256" key="4">
    <source>
        <dbReference type="ARBA" id="ARBA00012783"/>
    </source>
</evidence>
<dbReference type="FunFam" id="3.40.140.10:FF:000008">
    <property type="entry name" value="Cytidine deaminase"/>
    <property type="match status" value="1"/>
</dbReference>
<feature type="domain" description="CMP/dCMP-type deaminase" evidence="10">
    <location>
        <begin position="3"/>
        <end position="129"/>
    </location>
</feature>
<evidence type="ECO:0000256" key="5">
    <source>
        <dbReference type="ARBA" id="ARBA00022723"/>
    </source>
</evidence>
<comment type="function">
    <text evidence="2">This enzyme scavenges exogenous and endogenous cytidine and 2'-deoxycytidine for UMP synthesis.</text>
</comment>
<dbReference type="PANTHER" id="PTHR11644:SF2">
    <property type="entry name" value="CYTIDINE DEAMINASE"/>
    <property type="match status" value="1"/>
</dbReference>
<dbReference type="EC" id="3.5.4.5" evidence="4"/>
<evidence type="ECO:0000256" key="6">
    <source>
        <dbReference type="ARBA" id="ARBA00022801"/>
    </source>
</evidence>
<gene>
    <name evidence="11" type="primary">cdd_27</name>
    <name evidence="11" type="ORF">SDC9_129760</name>
</gene>